<proteinExistence type="predicted"/>
<dbReference type="PANTHER" id="PTHR15600">
    <property type="entry name" value="SACSIN"/>
    <property type="match status" value="1"/>
</dbReference>
<dbReference type="Pfam" id="PF25794">
    <property type="entry name" value="SACS"/>
    <property type="match status" value="1"/>
</dbReference>
<reference evidence="2 3" key="1">
    <citation type="submission" date="2014-04" db="EMBL/GenBank/DDBJ databases">
        <authorList>
            <consortium name="DOE Joint Genome Institute"/>
            <person name="Kuo A."/>
            <person name="Girlanda M."/>
            <person name="Perotto S."/>
            <person name="Kohler A."/>
            <person name="Nagy L.G."/>
            <person name="Floudas D."/>
            <person name="Copeland A."/>
            <person name="Barry K.W."/>
            <person name="Cichocki N."/>
            <person name="Veneault-Fourrey C."/>
            <person name="LaButti K."/>
            <person name="Lindquist E.A."/>
            <person name="Lipzen A."/>
            <person name="Lundell T."/>
            <person name="Morin E."/>
            <person name="Murat C."/>
            <person name="Sun H."/>
            <person name="Tunlid A."/>
            <person name="Henrissat B."/>
            <person name="Grigoriev I.V."/>
            <person name="Hibbett D.S."/>
            <person name="Martin F."/>
            <person name="Nordberg H.P."/>
            <person name="Cantor M.N."/>
            <person name="Hua S.X."/>
        </authorList>
    </citation>
    <scope>NUCLEOTIDE SEQUENCE [LARGE SCALE GENOMIC DNA]</scope>
    <source>
        <strain evidence="2 3">MUT 4182</strain>
    </source>
</reference>
<feature type="non-terminal residue" evidence="2">
    <location>
        <position position="214"/>
    </location>
</feature>
<protein>
    <recommendedName>
        <fullName evidence="1">Sacsin/Nov domain-containing protein</fullName>
    </recommendedName>
</protein>
<dbReference type="PANTHER" id="PTHR15600:SF42">
    <property type="entry name" value="SACSIN"/>
    <property type="match status" value="1"/>
</dbReference>
<accession>A0A0C3LEN8</accession>
<sequence>MPINEELVIDVADRIRDILDDYPAGPAILREILQNTDDAGGRVQRFILDSRQHSVEGLLDPLLKECQGPAIIAYNDSSFKPQDWLAIRSISNSSKKGDERSTGKFGLGFCTCYHVTDYPHVLSGDKLLILDPHKNTESSSGCIAFSTRPSGTESDREKYPAHFKAFEGIQSPGSDILEGTTIRLPLRLPNSKSRINPTPMSVEAARDLFESFIK</sequence>
<dbReference type="NCBIfam" id="NF047352">
    <property type="entry name" value="P_loop_sacsin"/>
    <property type="match status" value="1"/>
</dbReference>
<dbReference type="Proteomes" id="UP000054248">
    <property type="component" value="Unassembled WGS sequence"/>
</dbReference>
<dbReference type="InterPro" id="IPR036890">
    <property type="entry name" value="HATPase_C_sf"/>
</dbReference>
<dbReference type="Gene3D" id="3.30.565.10">
    <property type="entry name" value="Histidine kinase-like ATPase, C-terminal domain"/>
    <property type="match status" value="1"/>
</dbReference>
<dbReference type="InterPro" id="IPR052972">
    <property type="entry name" value="Sacsin_chaperone_reg"/>
</dbReference>
<dbReference type="GO" id="GO:0030544">
    <property type="term" value="F:Hsp70 protein binding"/>
    <property type="evidence" value="ECO:0007669"/>
    <property type="project" value="TreeGrafter"/>
</dbReference>
<keyword evidence="3" id="KW-1185">Reference proteome</keyword>
<feature type="domain" description="Sacsin/Nov" evidence="1">
    <location>
        <begin position="11"/>
        <end position="212"/>
    </location>
</feature>
<organism evidence="2 3">
    <name type="scientific">Tulasnella calospora MUT 4182</name>
    <dbReference type="NCBI Taxonomy" id="1051891"/>
    <lineage>
        <taxon>Eukaryota</taxon>
        <taxon>Fungi</taxon>
        <taxon>Dikarya</taxon>
        <taxon>Basidiomycota</taxon>
        <taxon>Agaricomycotina</taxon>
        <taxon>Agaricomycetes</taxon>
        <taxon>Cantharellales</taxon>
        <taxon>Tulasnellaceae</taxon>
        <taxon>Tulasnella</taxon>
    </lineage>
</organism>
<evidence type="ECO:0000259" key="1">
    <source>
        <dbReference type="Pfam" id="PF25794"/>
    </source>
</evidence>
<dbReference type="AlphaFoldDB" id="A0A0C3LEN8"/>
<name>A0A0C3LEN8_9AGAM</name>
<dbReference type="InterPro" id="IPR058210">
    <property type="entry name" value="SACS/Nov_dom"/>
</dbReference>
<dbReference type="EMBL" id="KN823197">
    <property type="protein sequence ID" value="KIO19907.1"/>
    <property type="molecule type" value="Genomic_DNA"/>
</dbReference>
<gene>
    <name evidence="2" type="ORF">M407DRAFT_221830</name>
</gene>
<reference evidence="3" key="2">
    <citation type="submission" date="2015-01" db="EMBL/GenBank/DDBJ databases">
        <title>Evolutionary Origins and Diversification of the Mycorrhizal Mutualists.</title>
        <authorList>
            <consortium name="DOE Joint Genome Institute"/>
            <consortium name="Mycorrhizal Genomics Consortium"/>
            <person name="Kohler A."/>
            <person name="Kuo A."/>
            <person name="Nagy L.G."/>
            <person name="Floudas D."/>
            <person name="Copeland A."/>
            <person name="Barry K.W."/>
            <person name="Cichocki N."/>
            <person name="Veneault-Fourrey C."/>
            <person name="LaButti K."/>
            <person name="Lindquist E.A."/>
            <person name="Lipzen A."/>
            <person name="Lundell T."/>
            <person name="Morin E."/>
            <person name="Murat C."/>
            <person name="Riley R."/>
            <person name="Ohm R."/>
            <person name="Sun H."/>
            <person name="Tunlid A."/>
            <person name="Henrissat B."/>
            <person name="Grigoriev I.V."/>
            <person name="Hibbett D.S."/>
            <person name="Martin F."/>
        </authorList>
    </citation>
    <scope>NUCLEOTIDE SEQUENCE [LARGE SCALE GENOMIC DNA]</scope>
    <source>
        <strain evidence="3">MUT 4182</strain>
    </source>
</reference>
<evidence type="ECO:0000313" key="3">
    <source>
        <dbReference type="Proteomes" id="UP000054248"/>
    </source>
</evidence>
<dbReference type="HOGENOM" id="CLU_080878_1_0_1"/>
<dbReference type="SUPFAM" id="SSF55874">
    <property type="entry name" value="ATPase domain of HSP90 chaperone/DNA topoisomerase II/histidine kinase"/>
    <property type="match status" value="1"/>
</dbReference>
<dbReference type="STRING" id="1051891.A0A0C3LEN8"/>
<evidence type="ECO:0000313" key="2">
    <source>
        <dbReference type="EMBL" id="KIO19907.1"/>
    </source>
</evidence>
<dbReference type="OrthoDB" id="10031156at2759"/>